<dbReference type="InterPro" id="IPR046904">
    <property type="entry name" value="ABC-3C_MC2"/>
</dbReference>
<reference evidence="1 2" key="1">
    <citation type="journal article" date="2014" name="Genome Announc.">
        <title>Draft Genome Sequence of Enterobacter cloacae Strain S611.</title>
        <authorList>
            <person name="Wang D."/>
            <person name="Han C.S."/>
            <person name="Dichosa A.E."/>
            <person name="Gleasner C.D."/>
            <person name="Johnson S.L."/>
            <person name="Daligault H.E."/>
            <person name="Davenport K.W."/>
            <person name="Li P.E."/>
            <person name="Pierson E.A."/>
            <person name="Pierson L.S.III."/>
        </authorList>
    </citation>
    <scope>NUCLEOTIDE SEQUENCE [LARGE SCALE GENOMIC DNA]</scope>
    <source>
        <strain evidence="1 2">S611</strain>
    </source>
</reference>
<keyword evidence="2" id="KW-1185">Reference proteome</keyword>
<evidence type="ECO:0000313" key="1">
    <source>
        <dbReference type="EMBL" id="ESS57593.1"/>
    </source>
</evidence>
<protein>
    <recommendedName>
        <fullName evidence="3">Threonine transporter RhtB</fullName>
    </recommendedName>
</protein>
<dbReference type="Pfam" id="PF20288">
    <property type="entry name" value="MC2"/>
    <property type="match status" value="1"/>
</dbReference>
<evidence type="ECO:0008006" key="3">
    <source>
        <dbReference type="Google" id="ProtNLM"/>
    </source>
</evidence>
<gene>
    <name evidence="1" type="ORF">EDP2_2710</name>
</gene>
<dbReference type="Proteomes" id="UP000017834">
    <property type="component" value="Unassembled WGS sequence"/>
</dbReference>
<sequence length="168" mass="19060">MITPINSHIPRPFNSPFECGLRMLFILAATSKQSADLQRLVSYDYLLVHSGDVDGGPPSLHPDVPFRGNELLVKRDLIEAGLNQMFARELLKKAFTNDGIIYASNELTTAFISLLTTDYSNAIRERSFWVINKFEHFSNAELSNYMSINVGRWGTEFPRFTAARELEL</sequence>
<proteinExistence type="predicted"/>
<comment type="caution">
    <text evidence="1">The sequence shown here is derived from an EMBL/GenBank/DDBJ whole genome shotgun (WGS) entry which is preliminary data.</text>
</comment>
<dbReference type="EMBL" id="AXOM01000047">
    <property type="protein sequence ID" value="ESS57593.1"/>
    <property type="molecule type" value="Genomic_DNA"/>
</dbReference>
<name>A0ABN0Q6K5_ENTCL</name>
<organism evidence="1 2">
    <name type="scientific">Enterobacter cloacae S611</name>
    <dbReference type="NCBI Taxonomy" id="1399146"/>
    <lineage>
        <taxon>Bacteria</taxon>
        <taxon>Pseudomonadati</taxon>
        <taxon>Pseudomonadota</taxon>
        <taxon>Gammaproteobacteria</taxon>
        <taxon>Enterobacterales</taxon>
        <taxon>Enterobacteriaceae</taxon>
        <taxon>Enterobacter</taxon>
        <taxon>Enterobacter cloacae complex</taxon>
    </lineage>
</organism>
<evidence type="ECO:0000313" key="2">
    <source>
        <dbReference type="Proteomes" id="UP000017834"/>
    </source>
</evidence>
<accession>A0ABN0Q6K5</accession>